<feature type="region of interest" description="Disordered" evidence="1">
    <location>
        <begin position="251"/>
        <end position="296"/>
    </location>
</feature>
<dbReference type="AlphaFoldDB" id="A0A4R6YCS0"/>
<protein>
    <submittedName>
        <fullName evidence="3">Uncharacterized protein</fullName>
    </submittedName>
</protein>
<evidence type="ECO:0000313" key="4">
    <source>
        <dbReference type="Proteomes" id="UP000294958"/>
    </source>
</evidence>
<keyword evidence="4" id="KW-1185">Reference proteome</keyword>
<sequence>MSNGQSPEDWRRERALAALARAMRGEDDASPGRQPEAGDPVNEWRRTAAGRHRLARQQRESGKGHEQEAESRPAEPPETPDTMPPTLLEIVPRREEIVPPVPETPPAGLAQDEVRSLWDDVPTPPEAPDAAGEQPTGREERPGSAEAFTTDLSGSPLVSDSAAPDHAGNDPAGHGGKAEEKPVVRVRPGIAGSRPLILRITLLGALIGIAAALLLWSSLGAIAAFLPLAGLFLGLAAGLAVAWRRPEAAVNAKVEDAPPPRLAARAQDDSPGGGQADSSGAEPAGGNSASPLGHPPSVEEIRASLRQFRAATQDLARQRARR</sequence>
<organism evidence="3 4">
    <name type="scientific">Aquamicrobium defluvii</name>
    <dbReference type="NCBI Taxonomy" id="69279"/>
    <lineage>
        <taxon>Bacteria</taxon>
        <taxon>Pseudomonadati</taxon>
        <taxon>Pseudomonadota</taxon>
        <taxon>Alphaproteobacteria</taxon>
        <taxon>Hyphomicrobiales</taxon>
        <taxon>Phyllobacteriaceae</taxon>
        <taxon>Aquamicrobium</taxon>
    </lineage>
</organism>
<dbReference type="RefSeq" id="WP_133675768.1">
    <property type="nucleotide sequence ID" value="NZ_KK073898.1"/>
</dbReference>
<evidence type="ECO:0000256" key="1">
    <source>
        <dbReference type="SAM" id="MobiDB-lite"/>
    </source>
</evidence>
<evidence type="ECO:0000256" key="2">
    <source>
        <dbReference type="SAM" id="Phobius"/>
    </source>
</evidence>
<name>A0A4R6YCS0_9HYPH</name>
<dbReference type="EMBL" id="SNZF01000020">
    <property type="protein sequence ID" value="TDR33636.1"/>
    <property type="molecule type" value="Genomic_DNA"/>
</dbReference>
<keyword evidence="2" id="KW-1133">Transmembrane helix</keyword>
<reference evidence="3 4" key="1">
    <citation type="submission" date="2019-03" db="EMBL/GenBank/DDBJ databases">
        <title>Genomic Encyclopedia of Type Strains, Phase IV (KMG-IV): sequencing the most valuable type-strain genomes for metagenomic binning, comparative biology and taxonomic classification.</title>
        <authorList>
            <person name="Goeker M."/>
        </authorList>
    </citation>
    <scope>NUCLEOTIDE SEQUENCE [LARGE SCALE GENOMIC DNA]</scope>
    <source>
        <strain evidence="3 4">DSM 11603</strain>
    </source>
</reference>
<dbReference type="Proteomes" id="UP000294958">
    <property type="component" value="Unassembled WGS sequence"/>
</dbReference>
<gene>
    <name evidence="3" type="ORF">DES43_12035</name>
</gene>
<feature type="region of interest" description="Disordered" evidence="1">
    <location>
        <begin position="1"/>
        <end position="181"/>
    </location>
</feature>
<proteinExistence type="predicted"/>
<feature type="compositionally biased region" description="Basic and acidic residues" evidence="1">
    <location>
        <begin position="57"/>
        <end position="75"/>
    </location>
</feature>
<keyword evidence="2" id="KW-0812">Transmembrane</keyword>
<keyword evidence="2" id="KW-0472">Membrane</keyword>
<feature type="transmembrane region" description="Helical" evidence="2">
    <location>
        <begin position="196"/>
        <end position="216"/>
    </location>
</feature>
<evidence type="ECO:0000313" key="3">
    <source>
        <dbReference type="EMBL" id="TDR33636.1"/>
    </source>
</evidence>
<feature type="transmembrane region" description="Helical" evidence="2">
    <location>
        <begin position="222"/>
        <end position="243"/>
    </location>
</feature>
<comment type="caution">
    <text evidence="3">The sequence shown here is derived from an EMBL/GenBank/DDBJ whole genome shotgun (WGS) entry which is preliminary data.</text>
</comment>
<accession>A0A4R6YCS0</accession>